<dbReference type="SUPFAM" id="SSF103481">
    <property type="entry name" value="Multidrug resistance efflux transporter EmrE"/>
    <property type="match status" value="1"/>
</dbReference>
<comment type="similarity">
    <text evidence="2">Belongs to the EamA transporter family.</text>
</comment>
<comment type="subcellular location">
    <subcellularLocation>
        <location evidence="1">Membrane</location>
        <topology evidence="1">Multi-pass membrane protein</topology>
    </subcellularLocation>
</comment>
<dbReference type="STRING" id="1449350.OCH239_17415"/>
<feature type="domain" description="EamA" evidence="7">
    <location>
        <begin position="147"/>
        <end position="283"/>
    </location>
</feature>
<feature type="domain" description="EamA" evidence="7">
    <location>
        <begin position="6"/>
        <end position="133"/>
    </location>
</feature>
<dbReference type="PANTHER" id="PTHR32322:SF2">
    <property type="entry name" value="EAMA DOMAIN-CONTAINING PROTEIN"/>
    <property type="match status" value="1"/>
</dbReference>
<evidence type="ECO:0000313" key="9">
    <source>
        <dbReference type="Proteomes" id="UP000022447"/>
    </source>
</evidence>
<dbReference type="PANTHER" id="PTHR32322">
    <property type="entry name" value="INNER MEMBRANE TRANSPORTER"/>
    <property type="match status" value="1"/>
</dbReference>
<dbReference type="Proteomes" id="UP000022447">
    <property type="component" value="Unassembled WGS sequence"/>
</dbReference>
<feature type="transmembrane region" description="Helical" evidence="6">
    <location>
        <begin position="59"/>
        <end position="80"/>
    </location>
</feature>
<dbReference type="AlphaFoldDB" id="X7EA26"/>
<accession>X7EA26</accession>
<organism evidence="8 9">
    <name type="scientific">Roseivivax halodurans JCM 10272</name>
    <dbReference type="NCBI Taxonomy" id="1449350"/>
    <lineage>
        <taxon>Bacteria</taxon>
        <taxon>Pseudomonadati</taxon>
        <taxon>Pseudomonadota</taxon>
        <taxon>Alphaproteobacteria</taxon>
        <taxon>Rhodobacterales</taxon>
        <taxon>Roseobacteraceae</taxon>
        <taxon>Roseivivax</taxon>
    </lineage>
</organism>
<evidence type="ECO:0000256" key="1">
    <source>
        <dbReference type="ARBA" id="ARBA00004141"/>
    </source>
</evidence>
<dbReference type="InterPro" id="IPR000620">
    <property type="entry name" value="EamA_dom"/>
</dbReference>
<dbReference type="GO" id="GO:0016020">
    <property type="term" value="C:membrane"/>
    <property type="evidence" value="ECO:0007669"/>
    <property type="project" value="UniProtKB-SubCell"/>
</dbReference>
<feature type="transmembrane region" description="Helical" evidence="6">
    <location>
        <begin position="145"/>
        <end position="165"/>
    </location>
</feature>
<feature type="transmembrane region" description="Helical" evidence="6">
    <location>
        <begin position="118"/>
        <end position="139"/>
    </location>
</feature>
<evidence type="ECO:0000313" key="8">
    <source>
        <dbReference type="EMBL" id="ETX12725.1"/>
    </source>
</evidence>
<dbReference type="OrthoDB" id="2352272at2"/>
<evidence type="ECO:0000256" key="6">
    <source>
        <dbReference type="SAM" id="Phobius"/>
    </source>
</evidence>
<evidence type="ECO:0000256" key="4">
    <source>
        <dbReference type="ARBA" id="ARBA00022989"/>
    </source>
</evidence>
<name>X7EA26_9RHOB</name>
<proteinExistence type="inferred from homology"/>
<keyword evidence="5 6" id="KW-0472">Membrane</keyword>
<dbReference type="PATRIC" id="fig|1449350.3.peg.4072"/>
<keyword evidence="4 6" id="KW-1133">Transmembrane helix</keyword>
<evidence type="ECO:0000259" key="7">
    <source>
        <dbReference type="Pfam" id="PF00892"/>
    </source>
</evidence>
<feature type="transmembrane region" description="Helical" evidence="6">
    <location>
        <begin position="86"/>
        <end position="106"/>
    </location>
</feature>
<feature type="transmembrane region" description="Helical" evidence="6">
    <location>
        <begin position="209"/>
        <end position="232"/>
    </location>
</feature>
<evidence type="ECO:0000256" key="3">
    <source>
        <dbReference type="ARBA" id="ARBA00022692"/>
    </source>
</evidence>
<sequence>MRTPVLFSATVLIWGTTWIAISAQVGGAPVMVSIFYRFASAGILMIAGLAILNRLRRPAAWRFVIIQAVCLFCLNFVGLYNAAASIPSGLVSVIFSLASIFNAVNARIFFGDRVSPRAVFAGVLGVAGLTLMFWTDLAVSLDGDVLRGVCWAVFGTVVFSLGNMASRKNTSLGVTPVTANAWGMGIGALAVLALMGATGERLVVPSGDLYWSAMAYLSVVGSVAGFTAYLVLVGRMGSAGAGYATVLFPIVALTASTILEGYNWTPTAALGVGLACLGNVVMFGNLKALKRVSRHCRDPREAEHRA</sequence>
<dbReference type="RefSeq" id="WP_051489661.1">
    <property type="nucleotide sequence ID" value="NZ_JALZ01000058.1"/>
</dbReference>
<feature type="transmembrane region" description="Helical" evidence="6">
    <location>
        <begin position="177"/>
        <end position="197"/>
    </location>
</feature>
<gene>
    <name evidence="8" type="ORF">OCH239_17415</name>
</gene>
<feature type="transmembrane region" description="Helical" evidence="6">
    <location>
        <begin position="264"/>
        <end position="284"/>
    </location>
</feature>
<comment type="caution">
    <text evidence="8">The sequence shown here is derived from an EMBL/GenBank/DDBJ whole genome shotgun (WGS) entry which is preliminary data.</text>
</comment>
<reference evidence="8 9" key="1">
    <citation type="submission" date="2014-01" db="EMBL/GenBank/DDBJ databases">
        <title>Roseivivax halodurans JCM 10272 Genome Sequencing.</title>
        <authorList>
            <person name="Lai Q."/>
            <person name="Li G."/>
            <person name="Shao Z."/>
        </authorList>
    </citation>
    <scope>NUCLEOTIDE SEQUENCE [LARGE SCALE GENOMIC DNA]</scope>
    <source>
        <strain evidence="8 9">JCM 10272</strain>
    </source>
</reference>
<dbReference type="eggNOG" id="COG0697">
    <property type="taxonomic scope" value="Bacteria"/>
</dbReference>
<dbReference type="InterPro" id="IPR050638">
    <property type="entry name" value="AA-Vitamin_Transporters"/>
</dbReference>
<feature type="transmembrane region" description="Helical" evidence="6">
    <location>
        <begin position="32"/>
        <end position="52"/>
    </location>
</feature>
<dbReference type="InterPro" id="IPR037185">
    <property type="entry name" value="EmrE-like"/>
</dbReference>
<dbReference type="Pfam" id="PF00892">
    <property type="entry name" value="EamA"/>
    <property type="match status" value="2"/>
</dbReference>
<evidence type="ECO:0000256" key="2">
    <source>
        <dbReference type="ARBA" id="ARBA00007362"/>
    </source>
</evidence>
<keyword evidence="9" id="KW-1185">Reference proteome</keyword>
<protein>
    <submittedName>
        <fullName evidence="8">Membrane protein</fullName>
    </submittedName>
</protein>
<feature type="transmembrane region" description="Helical" evidence="6">
    <location>
        <begin position="239"/>
        <end position="258"/>
    </location>
</feature>
<keyword evidence="3 6" id="KW-0812">Transmembrane</keyword>
<evidence type="ECO:0000256" key="5">
    <source>
        <dbReference type="ARBA" id="ARBA00023136"/>
    </source>
</evidence>
<dbReference type="EMBL" id="JALZ01000058">
    <property type="protein sequence ID" value="ETX12725.1"/>
    <property type="molecule type" value="Genomic_DNA"/>
</dbReference>